<dbReference type="GO" id="GO:0004656">
    <property type="term" value="F:procollagen-proline 4-dioxygenase activity"/>
    <property type="evidence" value="ECO:0007669"/>
    <property type="project" value="InterPro"/>
</dbReference>
<dbReference type="InterPro" id="IPR011990">
    <property type="entry name" value="TPR-like_helical_dom_sf"/>
</dbReference>
<dbReference type="WBParaSite" id="scf7180000422316.g8752">
    <property type="protein sequence ID" value="scf7180000422316.g8752"/>
    <property type="gene ID" value="scf7180000422316.g8752"/>
</dbReference>
<dbReference type="Proteomes" id="UP000887560">
    <property type="component" value="Unplaced"/>
</dbReference>
<dbReference type="GO" id="GO:0005783">
    <property type="term" value="C:endoplasmic reticulum"/>
    <property type="evidence" value="ECO:0007669"/>
    <property type="project" value="InterPro"/>
</dbReference>
<dbReference type="InterPro" id="IPR013547">
    <property type="entry name" value="P4H_N"/>
</dbReference>
<organism evidence="3 4">
    <name type="scientific">Meloidogyne floridensis</name>
    <dbReference type="NCBI Taxonomy" id="298350"/>
    <lineage>
        <taxon>Eukaryota</taxon>
        <taxon>Metazoa</taxon>
        <taxon>Ecdysozoa</taxon>
        <taxon>Nematoda</taxon>
        <taxon>Chromadorea</taxon>
        <taxon>Rhabditida</taxon>
        <taxon>Tylenchina</taxon>
        <taxon>Tylenchomorpha</taxon>
        <taxon>Tylenchoidea</taxon>
        <taxon>Meloidogynidae</taxon>
        <taxon>Meloidogyninae</taxon>
        <taxon>Meloidogyne</taxon>
    </lineage>
</organism>
<proteinExistence type="predicted"/>
<feature type="transmembrane region" description="Helical" evidence="1">
    <location>
        <begin position="6"/>
        <end position="24"/>
    </location>
</feature>
<evidence type="ECO:0000313" key="4">
    <source>
        <dbReference type="WBParaSite" id="scf7180000422316.g8752"/>
    </source>
</evidence>
<dbReference type="Gene3D" id="6.10.140.1460">
    <property type="match status" value="1"/>
</dbReference>
<sequence length="258" mass="30010">MVTHNVHYLFILLIIISPILGWQLNESFTSSFSFYSEKRYSDCVGNIDAENDLLVAISIKHWSRDNTFYIDPLCHVCLKVDYNGKCIANKYLKVKSELFELEPKSVLNPLIALRVIKKLTKTWKEIKKEIQSDLAENYLKNISKQRETRFPNEDDLNGAIQGLLRLQDTYNLKTRDLANGIVEDININKQMDDPLYPNATNNSKLYEQELLDNGVVEEDFRINIPPLNITRFNNASYLYPAYRKAYEELCRGEKEIVC</sequence>
<keyword evidence="1" id="KW-0472">Membrane</keyword>
<protein>
    <submittedName>
        <fullName evidence="4">Prolyl 4-hydroxylase alpha-subunit N-terminal domain-containing protein</fullName>
    </submittedName>
</protein>
<dbReference type="Pfam" id="PF08336">
    <property type="entry name" value="P4Ha_N"/>
    <property type="match status" value="1"/>
</dbReference>
<evidence type="ECO:0000256" key="1">
    <source>
        <dbReference type="SAM" id="Phobius"/>
    </source>
</evidence>
<feature type="domain" description="Prolyl 4-hydroxylase N-terminal" evidence="2">
    <location>
        <begin position="100"/>
        <end position="183"/>
    </location>
</feature>
<reference evidence="4" key="1">
    <citation type="submission" date="2022-11" db="UniProtKB">
        <authorList>
            <consortium name="WormBaseParasite"/>
        </authorList>
    </citation>
    <scope>IDENTIFICATION</scope>
</reference>
<evidence type="ECO:0000313" key="3">
    <source>
        <dbReference type="Proteomes" id="UP000887560"/>
    </source>
</evidence>
<name>A0A915P0P0_9BILA</name>
<evidence type="ECO:0000259" key="2">
    <source>
        <dbReference type="Pfam" id="PF08336"/>
    </source>
</evidence>
<dbReference type="Gene3D" id="1.25.40.10">
    <property type="entry name" value="Tetratricopeptide repeat domain"/>
    <property type="match status" value="1"/>
</dbReference>
<keyword evidence="1" id="KW-0812">Transmembrane</keyword>
<dbReference type="AlphaFoldDB" id="A0A915P0P0"/>
<keyword evidence="1" id="KW-1133">Transmembrane helix</keyword>
<keyword evidence="3" id="KW-1185">Reference proteome</keyword>
<accession>A0A915P0P0</accession>